<dbReference type="Proteomes" id="UP000481153">
    <property type="component" value="Unassembled WGS sequence"/>
</dbReference>
<dbReference type="VEuPathDB" id="FungiDB:AeMF1_010202"/>
<evidence type="ECO:0000256" key="4">
    <source>
        <dbReference type="RuleBase" id="RU000454"/>
    </source>
</evidence>
<dbReference type="Gene3D" id="2.40.70.10">
    <property type="entry name" value="Acid Proteases"/>
    <property type="match status" value="2"/>
</dbReference>
<feature type="chain" id="PRO_5026175524" description="Peptidase A1 domain-containing protein" evidence="6">
    <location>
        <begin position="21"/>
        <end position="422"/>
    </location>
</feature>
<keyword evidence="2 4" id="KW-0645">Protease</keyword>
<keyword evidence="5" id="KW-1133">Transmembrane helix</keyword>
<dbReference type="PANTHER" id="PTHR47966:SF51">
    <property type="entry name" value="BETA-SITE APP-CLEAVING ENZYME, ISOFORM A-RELATED"/>
    <property type="match status" value="1"/>
</dbReference>
<keyword evidence="6" id="KW-0732">Signal</keyword>
<dbReference type="Pfam" id="PF00026">
    <property type="entry name" value="Asp"/>
    <property type="match status" value="1"/>
</dbReference>
<protein>
    <recommendedName>
        <fullName evidence="7">Peptidase A1 domain-containing protein</fullName>
    </recommendedName>
</protein>
<dbReference type="SUPFAM" id="SSF50630">
    <property type="entry name" value="Acid proteases"/>
    <property type="match status" value="1"/>
</dbReference>
<evidence type="ECO:0000256" key="2">
    <source>
        <dbReference type="ARBA" id="ARBA00022670"/>
    </source>
</evidence>
<dbReference type="GO" id="GO:0004190">
    <property type="term" value="F:aspartic-type endopeptidase activity"/>
    <property type="evidence" value="ECO:0007669"/>
    <property type="project" value="UniProtKB-KW"/>
</dbReference>
<organism evidence="8 9">
    <name type="scientific">Aphanomyces euteiches</name>
    <dbReference type="NCBI Taxonomy" id="100861"/>
    <lineage>
        <taxon>Eukaryota</taxon>
        <taxon>Sar</taxon>
        <taxon>Stramenopiles</taxon>
        <taxon>Oomycota</taxon>
        <taxon>Saprolegniomycetes</taxon>
        <taxon>Saprolegniales</taxon>
        <taxon>Verrucalvaceae</taxon>
        <taxon>Aphanomyces</taxon>
    </lineage>
</organism>
<evidence type="ECO:0000259" key="7">
    <source>
        <dbReference type="PROSITE" id="PS51767"/>
    </source>
</evidence>
<dbReference type="InterPro" id="IPR021109">
    <property type="entry name" value="Peptidase_aspartic_dom_sf"/>
</dbReference>
<accession>A0A6G0W8V8</accession>
<feature type="signal peptide" evidence="6">
    <location>
        <begin position="1"/>
        <end position="20"/>
    </location>
</feature>
<keyword evidence="4" id="KW-0378">Hydrolase</keyword>
<name>A0A6G0W8V8_9STRA</name>
<evidence type="ECO:0000313" key="9">
    <source>
        <dbReference type="Proteomes" id="UP000481153"/>
    </source>
</evidence>
<sequence length="422" mass="46127">MKTSQRSIALLSLVFVAVLSFERVEVPLVRRSLAVSGSVDLVNKKATQFLAPISIDGRSFSVLVDTGSSDLWISCSDIAPAKCINITTCPTGLKTIVYGSGNVCLEANTAKFTLGSLEIPNLLYSVGVKSTILTDGNQGILGLAFPSISTYATSNISTSYPIQYLDSFSMYLTAKENQAGSKLVLNGVDDQLISSNNMVGYKFPLNETEHWTIQISQFLVENDSNYSKPCSSSNCLAIVDSGTTFLSMPSIIFKKFAATYLKPGVDGGCTYNTDYGYYVCPKDIPLPKITLTMGTDKKFVLNSWDYSWVYSEKEIAVQIQKNPASGSLADRWILGDTFLKIYYTTYHIKDKAITFYCKNGGVCAGGENVLDFSGKTMTWAVILMIAGGSLLGLGLVGCLVYWYFRRRNQVVTEIKSPETPIL</sequence>
<dbReference type="PROSITE" id="PS51767">
    <property type="entry name" value="PEPTIDASE_A1"/>
    <property type="match status" value="1"/>
</dbReference>
<comment type="similarity">
    <text evidence="1 4">Belongs to the peptidase A1 family.</text>
</comment>
<feature type="transmembrane region" description="Helical" evidence="5">
    <location>
        <begin position="379"/>
        <end position="404"/>
    </location>
</feature>
<dbReference type="InterPro" id="IPR033121">
    <property type="entry name" value="PEPTIDASE_A1"/>
</dbReference>
<dbReference type="PROSITE" id="PS00141">
    <property type="entry name" value="ASP_PROTEASE"/>
    <property type="match status" value="2"/>
</dbReference>
<evidence type="ECO:0000313" key="8">
    <source>
        <dbReference type="EMBL" id="KAF0722961.1"/>
    </source>
</evidence>
<dbReference type="PRINTS" id="PR00792">
    <property type="entry name" value="PEPSIN"/>
</dbReference>
<evidence type="ECO:0000256" key="3">
    <source>
        <dbReference type="ARBA" id="ARBA00022750"/>
    </source>
</evidence>
<dbReference type="CDD" id="cd05471">
    <property type="entry name" value="pepsin_like"/>
    <property type="match status" value="1"/>
</dbReference>
<keyword evidence="5" id="KW-0812">Transmembrane</keyword>
<dbReference type="AlphaFoldDB" id="A0A6G0W8V8"/>
<reference evidence="8 9" key="1">
    <citation type="submission" date="2019-07" db="EMBL/GenBank/DDBJ databases">
        <title>Genomics analysis of Aphanomyces spp. identifies a new class of oomycete effector associated with host adaptation.</title>
        <authorList>
            <person name="Gaulin E."/>
        </authorList>
    </citation>
    <scope>NUCLEOTIDE SEQUENCE [LARGE SCALE GENOMIC DNA]</scope>
    <source>
        <strain evidence="8 9">ATCC 201684</strain>
    </source>
</reference>
<proteinExistence type="inferred from homology"/>
<evidence type="ECO:0000256" key="5">
    <source>
        <dbReference type="SAM" id="Phobius"/>
    </source>
</evidence>
<dbReference type="EMBL" id="VJMJ01000319">
    <property type="protein sequence ID" value="KAF0722961.1"/>
    <property type="molecule type" value="Genomic_DNA"/>
</dbReference>
<feature type="domain" description="Peptidase A1" evidence="7">
    <location>
        <begin position="49"/>
        <end position="356"/>
    </location>
</feature>
<comment type="caution">
    <text evidence="8">The sequence shown here is derived from an EMBL/GenBank/DDBJ whole genome shotgun (WGS) entry which is preliminary data.</text>
</comment>
<keyword evidence="3 4" id="KW-0064">Aspartyl protease</keyword>
<gene>
    <name evidence="8" type="ORF">Ae201684_018036</name>
</gene>
<evidence type="ECO:0000256" key="1">
    <source>
        <dbReference type="ARBA" id="ARBA00007447"/>
    </source>
</evidence>
<keyword evidence="5" id="KW-0472">Membrane</keyword>
<dbReference type="PANTHER" id="PTHR47966">
    <property type="entry name" value="BETA-SITE APP-CLEAVING ENZYME, ISOFORM A-RELATED"/>
    <property type="match status" value="1"/>
</dbReference>
<keyword evidence="9" id="KW-1185">Reference proteome</keyword>
<evidence type="ECO:0000256" key="6">
    <source>
        <dbReference type="SAM" id="SignalP"/>
    </source>
</evidence>
<dbReference type="GO" id="GO:0006508">
    <property type="term" value="P:proteolysis"/>
    <property type="evidence" value="ECO:0007669"/>
    <property type="project" value="UniProtKB-KW"/>
</dbReference>
<dbReference type="InterPro" id="IPR001969">
    <property type="entry name" value="Aspartic_peptidase_AS"/>
</dbReference>
<dbReference type="InterPro" id="IPR001461">
    <property type="entry name" value="Aspartic_peptidase_A1"/>
</dbReference>
<dbReference type="InterPro" id="IPR034164">
    <property type="entry name" value="Pepsin-like_dom"/>
</dbReference>